<comment type="caution">
    <text evidence="1">The sequence shown here is derived from an EMBL/GenBank/DDBJ whole genome shotgun (WGS) entry which is preliminary data.</text>
</comment>
<gene>
    <name evidence="1" type="ORF">ACFQ2E_00760</name>
</gene>
<protein>
    <submittedName>
        <fullName evidence="1">Uncharacterized protein</fullName>
    </submittedName>
</protein>
<organism evidence="1 2">
    <name type="scientific">Hwangdonia seohaensis</name>
    <dbReference type="NCBI Taxonomy" id="1240727"/>
    <lineage>
        <taxon>Bacteria</taxon>
        <taxon>Pseudomonadati</taxon>
        <taxon>Bacteroidota</taxon>
        <taxon>Flavobacteriia</taxon>
        <taxon>Flavobacteriales</taxon>
        <taxon>Flavobacteriaceae</taxon>
        <taxon>Hwangdonia</taxon>
    </lineage>
</organism>
<reference evidence="2" key="1">
    <citation type="journal article" date="2019" name="Int. J. Syst. Evol. Microbiol.">
        <title>The Global Catalogue of Microorganisms (GCM) 10K type strain sequencing project: providing services to taxonomists for standard genome sequencing and annotation.</title>
        <authorList>
            <consortium name="The Broad Institute Genomics Platform"/>
            <consortium name="The Broad Institute Genome Sequencing Center for Infectious Disease"/>
            <person name="Wu L."/>
            <person name="Ma J."/>
        </authorList>
    </citation>
    <scope>NUCLEOTIDE SEQUENCE [LARGE SCALE GENOMIC DNA]</scope>
    <source>
        <strain evidence="2">CCUG 63246</strain>
    </source>
</reference>
<evidence type="ECO:0000313" key="2">
    <source>
        <dbReference type="Proteomes" id="UP001597163"/>
    </source>
</evidence>
<keyword evidence="2" id="KW-1185">Reference proteome</keyword>
<proteinExistence type="predicted"/>
<dbReference type="EMBL" id="JBHTLJ010000001">
    <property type="protein sequence ID" value="MFD1160925.1"/>
    <property type="molecule type" value="Genomic_DNA"/>
</dbReference>
<name>A0ABW3R773_9FLAO</name>
<dbReference type="Proteomes" id="UP001597163">
    <property type="component" value="Unassembled WGS sequence"/>
</dbReference>
<sequence length="139" mass="16578">MQNQNTQIFFNDSDVDVTHKINTIELDNWMSHLKYIKKEITNLVNLCNTDLSLKLKQDNVQKSLQIKEVENEALLAAFNRYAISRTDIIECEDTQCDMVYITEHEGYRRRYLQHIEAYRKLKNEFFNKVQGTFTLTKKH</sequence>
<evidence type="ECO:0000313" key="1">
    <source>
        <dbReference type="EMBL" id="MFD1160925.1"/>
    </source>
</evidence>
<dbReference type="RefSeq" id="WP_311935137.1">
    <property type="nucleotide sequence ID" value="NZ_JAVSCK010000001.1"/>
</dbReference>
<accession>A0ABW3R773</accession>